<dbReference type="GO" id="GO:0000166">
    <property type="term" value="F:nucleotide binding"/>
    <property type="evidence" value="ECO:0007669"/>
    <property type="project" value="UniProtKB-KW"/>
</dbReference>
<dbReference type="InterPro" id="IPR012675">
    <property type="entry name" value="Beta-grasp_dom_sf"/>
</dbReference>
<dbReference type="OrthoDB" id="7066694at2"/>
<dbReference type="PANTHER" id="PTHR33359">
    <property type="entry name" value="MOLYBDOPTERIN SYNTHASE SULFUR CARRIER SUBUNIT"/>
    <property type="match status" value="1"/>
</dbReference>
<dbReference type="STRING" id="595434.RISK_000802"/>
<dbReference type="Pfam" id="PF02597">
    <property type="entry name" value="ThiS"/>
    <property type="match status" value="1"/>
</dbReference>
<dbReference type="InterPro" id="IPR016155">
    <property type="entry name" value="Mopterin_synth/thiamin_S_b"/>
</dbReference>
<proteinExistence type="inferred from homology"/>
<dbReference type="RefSeq" id="WP_047812839.1">
    <property type="nucleotide sequence ID" value="NZ_LECT01000007.1"/>
</dbReference>
<dbReference type="PATRIC" id="fig|595434.4.peg.777"/>
<sequence>MTPPCSIDVLLFAGASESAGGADRVTVQTHPRPTANELMTQLAEQHTELAAMVQRSRLAVDQRYVSPDHVIETDAEVALIPPVSGG</sequence>
<dbReference type="Proteomes" id="UP000036367">
    <property type="component" value="Unassembled WGS sequence"/>
</dbReference>
<organism evidence="4 5">
    <name type="scientific">Rhodopirellula islandica</name>
    <dbReference type="NCBI Taxonomy" id="595434"/>
    <lineage>
        <taxon>Bacteria</taxon>
        <taxon>Pseudomonadati</taxon>
        <taxon>Planctomycetota</taxon>
        <taxon>Planctomycetia</taxon>
        <taxon>Pirellulales</taxon>
        <taxon>Pirellulaceae</taxon>
        <taxon>Rhodopirellula</taxon>
    </lineage>
</organism>
<evidence type="ECO:0000256" key="3">
    <source>
        <dbReference type="ARBA" id="ARBA00024247"/>
    </source>
</evidence>
<reference evidence="4" key="1">
    <citation type="submission" date="2015-05" db="EMBL/GenBank/DDBJ databases">
        <title>Permanent draft genome of Rhodopirellula islandicus K833.</title>
        <authorList>
            <person name="Kizina J."/>
            <person name="Richter M."/>
            <person name="Glockner F.O."/>
            <person name="Harder J."/>
        </authorList>
    </citation>
    <scope>NUCLEOTIDE SEQUENCE [LARGE SCALE GENOMIC DNA]</scope>
    <source>
        <strain evidence="4">K833</strain>
    </source>
</reference>
<dbReference type="Gene3D" id="3.10.20.30">
    <property type="match status" value="1"/>
</dbReference>
<accession>A0A0J1BKE3</accession>
<keyword evidence="1" id="KW-0547">Nucleotide-binding</keyword>
<evidence type="ECO:0000313" key="5">
    <source>
        <dbReference type="Proteomes" id="UP000036367"/>
    </source>
</evidence>
<dbReference type="GO" id="GO:1990133">
    <property type="term" value="C:molybdopterin adenylyltransferase complex"/>
    <property type="evidence" value="ECO:0007669"/>
    <property type="project" value="TreeGrafter"/>
</dbReference>
<dbReference type="InterPro" id="IPR044672">
    <property type="entry name" value="MOCS2A"/>
</dbReference>
<protein>
    <recommendedName>
        <fullName evidence="3">Molybdopterin synthase sulfur carrier subunit</fullName>
    </recommendedName>
</protein>
<dbReference type="GO" id="GO:0006777">
    <property type="term" value="P:Mo-molybdopterin cofactor biosynthetic process"/>
    <property type="evidence" value="ECO:0007669"/>
    <property type="project" value="InterPro"/>
</dbReference>
<dbReference type="AlphaFoldDB" id="A0A0J1BKE3"/>
<evidence type="ECO:0000256" key="1">
    <source>
        <dbReference type="ARBA" id="ARBA00022741"/>
    </source>
</evidence>
<evidence type="ECO:0000256" key="2">
    <source>
        <dbReference type="ARBA" id="ARBA00024200"/>
    </source>
</evidence>
<comment type="similarity">
    <text evidence="2">Belongs to the MoaD family.</text>
</comment>
<keyword evidence="5" id="KW-1185">Reference proteome</keyword>
<dbReference type="PANTHER" id="PTHR33359:SF1">
    <property type="entry name" value="MOLYBDOPTERIN SYNTHASE SULFUR CARRIER SUBUNIT"/>
    <property type="match status" value="1"/>
</dbReference>
<comment type="caution">
    <text evidence="4">The sequence shown here is derived from an EMBL/GenBank/DDBJ whole genome shotgun (WGS) entry which is preliminary data.</text>
</comment>
<gene>
    <name evidence="4" type="ORF">RISK_000802</name>
</gene>
<evidence type="ECO:0000313" key="4">
    <source>
        <dbReference type="EMBL" id="KLU07001.1"/>
    </source>
</evidence>
<dbReference type="SUPFAM" id="SSF54285">
    <property type="entry name" value="MoaD/ThiS"/>
    <property type="match status" value="1"/>
</dbReference>
<name>A0A0J1BKE3_RHOIS</name>
<dbReference type="EMBL" id="LECT01000007">
    <property type="protein sequence ID" value="KLU07001.1"/>
    <property type="molecule type" value="Genomic_DNA"/>
</dbReference>
<dbReference type="UniPathway" id="UPA00344"/>
<dbReference type="CDD" id="cd00754">
    <property type="entry name" value="Ubl_MoaD"/>
    <property type="match status" value="1"/>
</dbReference>
<dbReference type="InterPro" id="IPR003749">
    <property type="entry name" value="ThiS/MoaD-like"/>
</dbReference>